<dbReference type="InterPro" id="IPR012967">
    <property type="entry name" value="COMT_dimerisation"/>
</dbReference>
<proteinExistence type="predicted"/>
<dbReference type="GO" id="GO:0046983">
    <property type="term" value="F:protein dimerization activity"/>
    <property type="evidence" value="ECO:0007669"/>
    <property type="project" value="InterPro"/>
</dbReference>
<dbReference type="AlphaFoldDB" id="A0A9W9J105"/>
<sequence>MATNSATFILQELPLAAKEFKNNEPGARESLIAHSRVLISALEVPSEFIQHTFWSQPALSSIIRLAVDVNIFQHLKDAGEKGIDSEALASKTGVDVSLLSRLASHLVAMNVITFQNGAFYGIDLSNSLAAEDYQHSIRFCYDVSRPSFNEFPEFFKSNGYKTPTLSGTDGPF</sequence>
<protein>
    <recommendedName>
        <fullName evidence="1">O-methyltransferase dimerisation domain-containing protein</fullName>
    </recommendedName>
</protein>
<dbReference type="Pfam" id="PF08100">
    <property type="entry name" value="Dimerisation"/>
    <property type="match status" value="1"/>
</dbReference>
<dbReference type="Proteomes" id="UP001150879">
    <property type="component" value="Unassembled WGS sequence"/>
</dbReference>
<dbReference type="InterPro" id="IPR036388">
    <property type="entry name" value="WH-like_DNA-bd_sf"/>
</dbReference>
<dbReference type="OrthoDB" id="1535081at2759"/>
<dbReference type="EMBL" id="JAPQKP010000005">
    <property type="protein sequence ID" value="KAJ5187953.1"/>
    <property type="molecule type" value="Genomic_DNA"/>
</dbReference>
<dbReference type="PANTHER" id="PTHR43712:SF1">
    <property type="entry name" value="HYPOTHETICAL O-METHYLTRANSFERASE (EUROFUNG)-RELATED"/>
    <property type="match status" value="1"/>
</dbReference>
<organism evidence="2 3">
    <name type="scientific">Penicillium cf. griseofulvum</name>
    <dbReference type="NCBI Taxonomy" id="2972120"/>
    <lineage>
        <taxon>Eukaryota</taxon>
        <taxon>Fungi</taxon>
        <taxon>Dikarya</taxon>
        <taxon>Ascomycota</taxon>
        <taxon>Pezizomycotina</taxon>
        <taxon>Eurotiomycetes</taxon>
        <taxon>Eurotiomycetidae</taxon>
        <taxon>Eurotiales</taxon>
        <taxon>Aspergillaceae</taxon>
        <taxon>Penicillium</taxon>
    </lineage>
</organism>
<accession>A0A9W9J105</accession>
<dbReference type="PANTHER" id="PTHR43712">
    <property type="entry name" value="PUTATIVE (AFU_ORTHOLOGUE AFUA_4G14580)-RELATED"/>
    <property type="match status" value="1"/>
</dbReference>
<feature type="domain" description="O-methyltransferase dimerisation" evidence="1">
    <location>
        <begin position="59"/>
        <end position="118"/>
    </location>
</feature>
<gene>
    <name evidence="2" type="ORF">N7472_006967</name>
</gene>
<evidence type="ECO:0000313" key="2">
    <source>
        <dbReference type="EMBL" id="KAJ5187953.1"/>
    </source>
</evidence>
<dbReference type="InterPro" id="IPR036390">
    <property type="entry name" value="WH_DNA-bd_sf"/>
</dbReference>
<evidence type="ECO:0000313" key="3">
    <source>
        <dbReference type="Proteomes" id="UP001150879"/>
    </source>
</evidence>
<reference evidence="2" key="2">
    <citation type="journal article" date="2023" name="IMA Fungus">
        <title>Comparative genomic study of the Penicillium genus elucidates a diverse pangenome and 15 lateral gene transfer events.</title>
        <authorList>
            <person name="Petersen C."/>
            <person name="Sorensen T."/>
            <person name="Nielsen M.R."/>
            <person name="Sondergaard T.E."/>
            <person name="Sorensen J.L."/>
            <person name="Fitzpatrick D.A."/>
            <person name="Frisvad J.C."/>
            <person name="Nielsen K.L."/>
        </authorList>
    </citation>
    <scope>NUCLEOTIDE SEQUENCE</scope>
    <source>
        <strain evidence="2">IBT 16849</strain>
    </source>
</reference>
<reference evidence="2" key="1">
    <citation type="submission" date="2022-11" db="EMBL/GenBank/DDBJ databases">
        <authorList>
            <person name="Petersen C."/>
        </authorList>
    </citation>
    <scope>NUCLEOTIDE SEQUENCE</scope>
    <source>
        <strain evidence="2">IBT 16849</strain>
    </source>
</reference>
<keyword evidence="3" id="KW-1185">Reference proteome</keyword>
<dbReference type="SUPFAM" id="SSF46785">
    <property type="entry name" value="Winged helix' DNA-binding domain"/>
    <property type="match status" value="1"/>
</dbReference>
<comment type="caution">
    <text evidence="2">The sequence shown here is derived from an EMBL/GenBank/DDBJ whole genome shotgun (WGS) entry which is preliminary data.</text>
</comment>
<evidence type="ECO:0000259" key="1">
    <source>
        <dbReference type="Pfam" id="PF08100"/>
    </source>
</evidence>
<name>A0A9W9J105_9EURO</name>
<dbReference type="Gene3D" id="1.10.10.10">
    <property type="entry name" value="Winged helix-like DNA-binding domain superfamily/Winged helix DNA-binding domain"/>
    <property type="match status" value="1"/>
</dbReference>